<evidence type="ECO:0008006" key="5">
    <source>
        <dbReference type="Google" id="ProtNLM"/>
    </source>
</evidence>
<keyword evidence="2" id="KW-0812">Transmembrane</keyword>
<protein>
    <recommendedName>
        <fullName evidence="5">Sporulation protein</fullName>
    </recommendedName>
</protein>
<proteinExistence type="predicted"/>
<name>A0ABQ5TDJ9_9CAUL</name>
<dbReference type="Proteomes" id="UP001143509">
    <property type="component" value="Unassembled WGS sequence"/>
</dbReference>
<reference evidence="3" key="1">
    <citation type="journal article" date="2014" name="Int. J. Syst. Evol. Microbiol.">
        <title>Complete genome of a new Firmicutes species belonging to the dominant human colonic microbiota ('Ruminococcus bicirculans') reveals two chromosomes and a selective capacity to utilize plant glucans.</title>
        <authorList>
            <consortium name="NISC Comparative Sequencing Program"/>
            <person name="Wegmann U."/>
            <person name="Louis P."/>
            <person name="Goesmann A."/>
            <person name="Henrissat B."/>
            <person name="Duncan S.H."/>
            <person name="Flint H.J."/>
        </authorList>
    </citation>
    <scope>NUCLEOTIDE SEQUENCE</scope>
    <source>
        <strain evidence="3">VKM B-1499</strain>
    </source>
</reference>
<sequence>MKQPPNPGPGRDRGGWRAFALGMVGMFVVIAVWIALFEKGGDPKLDEVQQIGRPMAQADQAETPDSGPPISGYR</sequence>
<evidence type="ECO:0000313" key="4">
    <source>
        <dbReference type="Proteomes" id="UP001143509"/>
    </source>
</evidence>
<gene>
    <name evidence="3" type="ORF">GCM10017620_27550</name>
</gene>
<feature type="transmembrane region" description="Helical" evidence="2">
    <location>
        <begin position="16"/>
        <end position="37"/>
    </location>
</feature>
<accession>A0ABQ5TDJ9</accession>
<keyword evidence="2" id="KW-1133">Transmembrane helix</keyword>
<reference evidence="3" key="2">
    <citation type="submission" date="2023-01" db="EMBL/GenBank/DDBJ databases">
        <authorList>
            <person name="Sun Q."/>
            <person name="Evtushenko L."/>
        </authorList>
    </citation>
    <scope>NUCLEOTIDE SEQUENCE</scope>
    <source>
        <strain evidence="3">VKM B-1499</strain>
    </source>
</reference>
<feature type="region of interest" description="Disordered" evidence="1">
    <location>
        <begin position="51"/>
        <end position="74"/>
    </location>
</feature>
<evidence type="ECO:0000256" key="1">
    <source>
        <dbReference type="SAM" id="MobiDB-lite"/>
    </source>
</evidence>
<evidence type="ECO:0000256" key="2">
    <source>
        <dbReference type="SAM" id="Phobius"/>
    </source>
</evidence>
<organism evidence="3 4">
    <name type="scientific">Brevundimonas intermedia</name>
    <dbReference type="NCBI Taxonomy" id="74315"/>
    <lineage>
        <taxon>Bacteria</taxon>
        <taxon>Pseudomonadati</taxon>
        <taxon>Pseudomonadota</taxon>
        <taxon>Alphaproteobacteria</taxon>
        <taxon>Caulobacterales</taxon>
        <taxon>Caulobacteraceae</taxon>
        <taxon>Brevundimonas</taxon>
    </lineage>
</organism>
<evidence type="ECO:0000313" key="3">
    <source>
        <dbReference type="EMBL" id="GLK49781.1"/>
    </source>
</evidence>
<dbReference type="EMBL" id="BSFD01000011">
    <property type="protein sequence ID" value="GLK49781.1"/>
    <property type="molecule type" value="Genomic_DNA"/>
</dbReference>
<dbReference type="RefSeq" id="WP_271165963.1">
    <property type="nucleotide sequence ID" value="NZ_BSFD01000011.1"/>
</dbReference>
<keyword evidence="2" id="KW-0472">Membrane</keyword>
<comment type="caution">
    <text evidence="3">The sequence shown here is derived from an EMBL/GenBank/DDBJ whole genome shotgun (WGS) entry which is preliminary data.</text>
</comment>
<keyword evidence="4" id="KW-1185">Reference proteome</keyword>